<sequence>MKNIKQFGSFARRYVDWVVRLGKIRFSILGVLILAILALCTQMVLSLIFVGTIYWQDLLRSIVFGMISAPFVIYFFTLLVEKLERSRQALSRSVVKLQNEVQERLLAEKRLSAALDKVEKISRDKTTLMTTISHELRTPLNGIIGLSRILLEEQPTVRQSSYLRTINSSAISLSHIFSDIIDLEKIDARRIELNRKETDLYALLNDISNFAVLIAGEKHLEFRLICPPTLPNWLMLDGVRLSQILWNLITNAVKFTPQGSVTLSIEQTAEDEFAIRVTDTGIGIAEVDLEKVFELYYQVDSHHYKSLGSGIGLSISKTIAQLMDGDLTVSSELGKGSTFSLTFKAKEAQQPVESGNKVPLKLRILLVEDIEVNIVVAKSMLQKLGYQIDVAMTGAEAIQKFEENYYDLVFLDIQLPDMSGFDIAHHLRENYENGTYDFLPPLIALTANVVQKKEAYLEQGMDDVIHKPLSLDELNQCLLDYFGEEIKHFDVVEKKPLQESTDFDTKMLGELIEMLGVKFVQDNLTLFEQAMSGYVVELQQAYQAYEKAPEQQAELLSTAHKIKGALASVGLKRLQQIAALAQNSDAENWQENIAHWVDILVQEWQLDVNKLRHWLSEM</sequence>
<evidence type="ECO:0000256" key="2">
    <source>
        <dbReference type="ARBA" id="ARBA00004651"/>
    </source>
</evidence>
<dbReference type="CDD" id="cd16922">
    <property type="entry name" value="HATPase_EvgS-ArcB-TorS-like"/>
    <property type="match status" value="1"/>
</dbReference>
<evidence type="ECO:0000256" key="7">
    <source>
        <dbReference type="ARBA" id="ARBA00022840"/>
    </source>
</evidence>
<dbReference type="InterPro" id="IPR036097">
    <property type="entry name" value="HisK_dim/P_sf"/>
</dbReference>
<dbReference type="CDD" id="cd00082">
    <property type="entry name" value="HisKA"/>
    <property type="match status" value="1"/>
</dbReference>
<dbReference type="InterPro" id="IPR004358">
    <property type="entry name" value="Sig_transdc_His_kin-like_C"/>
</dbReference>
<dbReference type="Pfam" id="PF00072">
    <property type="entry name" value="Response_reg"/>
    <property type="match status" value="1"/>
</dbReference>
<keyword evidence="6 11" id="KW-0547">Nucleotide-binding</keyword>
<keyword evidence="11" id="KW-0805">Transcription regulation</keyword>
<keyword evidence="11" id="KW-0808">Transferase</keyword>
<evidence type="ECO:0000256" key="8">
    <source>
        <dbReference type="ARBA" id="ARBA00022989"/>
    </source>
</evidence>
<keyword evidence="8 14" id="KW-1133">Transmembrane helix</keyword>
<keyword evidence="7 11" id="KW-0067">ATP-binding</keyword>
<keyword evidence="4 13" id="KW-0597">Phosphoprotein</keyword>
<keyword evidence="9 11" id="KW-0902">Two-component regulatory system</keyword>
<dbReference type="SMART" id="SM00387">
    <property type="entry name" value="HATPase_c"/>
    <property type="match status" value="1"/>
</dbReference>
<feature type="transmembrane region" description="Helical" evidence="14">
    <location>
        <begin position="61"/>
        <end position="80"/>
    </location>
</feature>
<gene>
    <name evidence="18" type="ORF">DPV83_07755</name>
</gene>
<dbReference type="Gene3D" id="3.30.565.10">
    <property type="entry name" value="Histidine kinase-like ATPase, C-terminal domain"/>
    <property type="match status" value="1"/>
</dbReference>
<dbReference type="InterPro" id="IPR014409">
    <property type="entry name" value="Sig_transdc_His_kin_hyb_ArcB"/>
</dbReference>
<dbReference type="InterPro" id="IPR036641">
    <property type="entry name" value="HPT_dom_sf"/>
</dbReference>
<evidence type="ECO:0000256" key="4">
    <source>
        <dbReference type="ARBA" id="ARBA00022553"/>
    </source>
</evidence>
<dbReference type="GO" id="GO:0000155">
    <property type="term" value="F:phosphorelay sensor kinase activity"/>
    <property type="evidence" value="ECO:0007669"/>
    <property type="project" value="UniProtKB-UniRule"/>
</dbReference>
<dbReference type="AlphaFoldDB" id="A0A8B2U1I8"/>
<dbReference type="InterPro" id="IPR011006">
    <property type="entry name" value="CheY-like_superfamily"/>
</dbReference>
<dbReference type="InterPro" id="IPR008207">
    <property type="entry name" value="Sig_transdc_His_kin_Hpt_dom"/>
</dbReference>
<dbReference type="PROSITE" id="PS50109">
    <property type="entry name" value="HIS_KIN"/>
    <property type="match status" value="1"/>
</dbReference>
<evidence type="ECO:0000256" key="14">
    <source>
        <dbReference type="SAM" id="Phobius"/>
    </source>
</evidence>
<dbReference type="EMBL" id="QEPM01000005">
    <property type="protein sequence ID" value="RDE70411.1"/>
    <property type="molecule type" value="Genomic_DNA"/>
</dbReference>
<dbReference type="Pfam" id="PF02518">
    <property type="entry name" value="HATPase_c"/>
    <property type="match status" value="1"/>
</dbReference>
<dbReference type="Proteomes" id="UP000253998">
    <property type="component" value="Unassembled WGS sequence"/>
</dbReference>
<proteinExistence type="predicted"/>
<protein>
    <recommendedName>
        <fullName evidence="11">Aerobic respiration control sensor protein</fullName>
        <ecNumber evidence="11">2.7.13.3</ecNumber>
    </recommendedName>
</protein>
<dbReference type="Gene3D" id="1.10.287.130">
    <property type="match status" value="1"/>
</dbReference>
<dbReference type="SUPFAM" id="SSF52172">
    <property type="entry name" value="CheY-like"/>
    <property type="match status" value="1"/>
</dbReference>
<dbReference type="PROSITE" id="PS50110">
    <property type="entry name" value="RESPONSE_REGULATORY"/>
    <property type="match status" value="1"/>
</dbReference>
<comment type="catalytic activity">
    <reaction evidence="1 11">
        <text>ATP + protein L-histidine = ADP + protein N-phospho-L-histidine.</text>
        <dbReference type="EC" id="2.7.13.3"/>
    </reaction>
</comment>
<feature type="domain" description="Response regulatory" evidence="16">
    <location>
        <begin position="363"/>
        <end position="482"/>
    </location>
</feature>
<evidence type="ECO:0000313" key="18">
    <source>
        <dbReference type="EMBL" id="RDE70411.1"/>
    </source>
</evidence>
<reference evidence="18 19" key="1">
    <citation type="submission" date="2018-05" db="EMBL/GenBank/DDBJ databases">
        <title>Draft Genome Sequences for a Diverse set of 7 Haemophilus Species.</title>
        <authorList>
            <person name="Nichols M."/>
            <person name="Topaz N."/>
            <person name="Wang X."/>
            <person name="Wang X."/>
            <person name="Boxrud D."/>
        </authorList>
    </citation>
    <scope>NUCLEOTIDE SEQUENCE [LARGE SCALE GENOMIC DNA]</scope>
    <source>
        <strain evidence="18 19">C2001002503</strain>
    </source>
</reference>
<feature type="transmembrane region" description="Helical" evidence="14">
    <location>
        <begin position="28"/>
        <end position="55"/>
    </location>
</feature>
<feature type="modified residue" description="Phosphohistidine" evidence="12">
    <location>
        <position position="560"/>
    </location>
</feature>
<evidence type="ECO:0000256" key="1">
    <source>
        <dbReference type="ARBA" id="ARBA00000085"/>
    </source>
</evidence>
<dbReference type="EC" id="2.7.13.3" evidence="11"/>
<feature type="modified residue" description="4-aspartylphosphate" evidence="13">
    <location>
        <position position="412"/>
    </location>
</feature>
<feature type="domain" description="Histidine kinase" evidence="15">
    <location>
        <begin position="131"/>
        <end position="347"/>
    </location>
</feature>
<dbReference type="SUPFAM" id="SSF47226">
    <property type="entry name" value="Histidine-containing phosphotransfer domain, HPT domain"/>
    <property type="match status" value="1"/>
</dbReference>
<evidence type="ECO:0000259" key="17">
    <source>
        <dbReference type="PROSITE" id="PS50894"/>
    </source>
</evidence>
<evidence type="ECO:0000259" key="15">
    <source>
        <dbReference type="PROSITE" id="PS50109"/>
    </source>
</evidence>
<dbReference type="Pfam" id="PF01627">
    <property type="entry name" value="Hpt"/>
    <property type="match status" value="1"/>
</dbReference>
<name>A0A8B2U1I8_9PAST</name>
<dbReference type="InterPro" id="IPR005467">
    <property type="entry name" value="His_kinase_dom"/>
</dbReference>
<dbReference type="Gene3D" id="3.40.50.2300">
    <property type="match status" value="1"/>
</dbReference>
<dbReference type="Pfam" id="PF18415">
    <property type="entry name" value="HKR_ArcB_TM"/>
    <property type="match status" value="1"/>
</dbReference>
<dbReference type="InterPro" id="IPR003594">
    <property type="entry name" value="HATPase_dom"/>
</dbReference>
<dbReference type="InterPro" id="IPR003661">
    <property type="entry name" value="HisK_dim/P_dom"/>
</dbReference>
<keyword evidence="5 14" id="KW-0812">Transmembrane</keyword>
<dbReference type="Pfam" id="PF00512">
    <property type="entry name" value="HisKA"/>
    <property type="match status" value="1"/>
</dbReference>
<evidence type="ECO:0000256" key="5">
    <source>
        <dbReference type="ARBA" id="ARBA00022692"/>
    </source>
</evidence>
<comment type="subcellular location">
    <subcellularLocation>
        <location evidence="11">Cell inner membrane</location>
        <topology evidence="11">Multi-pass membrane protein</topology>
    </subcellularLocation>
    <subcellularLocation>
        <location evidence="2">Cell membrane</location>
        <topology evidence="2">Multi-pass membrane protein</topology>
    </subcellularLocation>
</comment>
<dbReference type="CDD" id="cd00088">
    <property type="entry name" value="HPT"/>
    <property type="match status" value="1"/>
</dbReference>
<dbReference type="Gene3D" id="1.20.120.160">
    <property type="entry name" value="HPT domain"/>
    <property type="match status" value="1"/>
</dbReference>
<feature type="domain" description="HPt" evidence="17">
    <location>
        <begin position="516"/>
        <end position="614"/>
    </location>
</feature>
<dbReference type="InterPro" id="IPR036890">
    <property type="entry name" value="HATPase_C_sf"/>
</dbReference>
<evidence type="ECO:0000256" key="3">
    <source>
        <dbReference type="ARBA" id="ARBA00022475"/>
    </source>
</evidence>
<dbReference type="RefSeq" id="WP_111296550.1">
    <property type="nucleotide sequence ID" value="NZ_QEPM01000005.1"/>
</dbReference>
<dbReference type="InterPro" id="IPR001789">
    <property type="entry name" value="Sig_transdc_resp-reg_receiver"/>
</dbReference>
<dbReference type="SMART" id="SM00448">
    <property type="entry name" value="REC"/>
    <property type="match status" value="1"/>
</dbReference>
<evidence type="ECO:0000256" key="13">
    <source>
        <dbReference type="PROSITE-ProRule" id="PRU00169"/>
    </source>
</evidence>
<keyword evidence="11" id="KW-0804">Transcription</keyword>
<keyword evidence="3 11" id="KW-1003">Cell membrane</keyword>
<comment type="caution">
    <text evidence="18">The sequence shown here is derived from an EMBL/GenBank/DDBJ whole genome shotgun (WGS) entry which is preliminary data.</text>
</comment>
<accession>A0A8B2U1I8</accession>
<dbReference type="PROSITE" id="PS50894">
    <property type="entry name" value="HPT"/>
    <property type="match status" value="1"/>
</dbReference>
<evidence type="ECO:0000313" key="19">
    <source>
        <dbReference type="Proteomes" id="UP000253998"/>
    </source>
</evidence>
<organism evidence="18 19">
    <name type="scientific">Aggregatibacter segnis</name>
    <dbReference type="NCBI Taxonomy" id="739"/>
    <lineage>
        <taxon>Bacteria</taxon>
        <taxon>Pseudomonadati</taxon>
        <taxon>Pseudomonadota</taxon>
        <taxon>Gammaproteobacteria</taxon>
        <taxon>Pasteurellales</taxon>
        <taxon>Pasteurellaceae</taxon>
        <taxon>Aggregatibacter</taxon>
    </lineage>
</organism>
<evidence type="ECO:0000256" key="9">
    <source>
        <dbReference type="ARBA" id="ARBA00023012"/>
    </source>
</evidence>
<dbReference type="PANTHER" id="PTHR45339">
    <property type="entry name" value="HYBRID SIGNAL TRANSDUCTION HISTIDINE KINASE J"/>
    <property type="match status" value="1"/>
</dbReference>
<dbReference type="InterPro" id="IPR040642">
    <property type="entry name" value="HKR_ArcB_TM"/>
</dbReference>
<dbReference type="SMART" id="SM00073">
    <property type="entry name" value="HPT"/>
    <property type="match status" value="1"/>
</dbReference>
<dbReference type="GO" id="GO:0005524">
    <property type="term" value="F:ATP binding"/>
    <property type="evidence" value="ECO:0007669"/>
    <property type="project" value="UniProtKB-UniRule"/>
</dbReference>
<dbReference type="GO" id="GO:0005886">
    <property type="term" value="C:plasma membrane"/>
    <property type="evidence" value="ECO:0007669"/>
    <property type="project" value="UniProtKB-SubCell"/>
</dbReference>
<dbReference type="SUPFAM" id="SSF55874">
    <property type="entry name" value="ATPase domain of HSP90 chaperone/DNA topoisomerase II/histidine kinase"/>
    <property type="match status" value="1"/>
</dbReference>
<dbReference type="PANTHER" id="PTHR45339:SF1">
    <property type="entry name" value="HYBRID SIGNAL TRANSDUCTION HISTIDINE KINASE J"/>
    <property type="match status" value="1"/>
</dbReference>
<dbReference type="CDD" id="cd17546">
    <property type="entry name" value="REC_hyHK_CKI1_RcsC-like"/>
    <property type="match status" value="1"/>
</dbReference>
<evidence type="ECO:0000256" key="12">
    <source>
        <dbReference type="PROSITE-ProRule" id="PRU00110"/>
    </source>
</evidence>
<dbReference type="PRINTS" id="PR00344">
    <property type="entry name" value="BCTRLSENSOR"/>
</dbReference>
<evidence type="ECO:0000259" key="16">
    <source>
        <dbReference type="PROSITE" id="PS50110"/>
    </source>
</evidence>
<evidence type="ECO:0000256" key="6">
    <source>
        <dbReference type="ARBA" id="ARBA00022741"/>
    </source>
</evidence>
<dbReference type="SMART" id="SM00388">
    <property type="entry name" value="HisKA"/>
    <property type="match status" value="1"/>
</dbReference>
<dbReference type="InterPro" id="IPR027460">
    <property type="entry name" value="ArcB_TM_sf"/>
</dbReference>
<keyword evidence="11" id="KW-0418">Kinase</keyword>
<evidence type="ECO:0000256" key="10">
    <source>
        <dbReference type="ARBA" id="ARBA00023136"/>
    </source>
</evidence>
<dbReference type="SUPFAM" id="SSF47384">
    <property type="entry name" value="Homodimeric domain of signal transducing histidine kinase"/>
    <property type="match status" value="1"/>
</dbReference>
<dbReference type="Gene3D" id="1.10.287.970">
    <property type="entry name" value="His Kinase A (phosphoacceptor) domain"/>
    <property type="match status" value="1"/>
</dbReference>
<keyword evidence="10 11" id="KW-0472">Membrane</keyword>
<keyword evidence="11" id="KW-0997">Cell inner membrane</keyword>
<evidence type="ECO:0000256" key="11">
    <source>
        <dbReference type="PIRNR" id="PIRNR003182"/>
    </source>
</evidence>
<dbReference type="PIRSF" id="PIRSF003182">
    <property type="entry name" value="ArcB"/>
    <property type="match status" value="1"/>
</dbReference>